<accession>A0AAX6ME12</accession>
<organism evidence="1 2">
    <name type="scientific">Daldinia eschscholtzii</name>
    <dbReference type="NCBI Taxonomy" id="292717"/>
    <lineage>
        <taxon>Eukaryota</taxon>
        <taxon>Fungi</taxon>
        <taxon>Dikarya</taxon>
        <taxon>Ascomycota</taxon>
        <taxon>Pezizomycotina</taxon>
        <taxon>Sordariomycetes</taxon>
        <taxon>Xylariomycetidae</taxon>
        <taxon>Xylariales</taxon>
        <taxon>Hypoxylaceae</taxon>
        <taxon>Daldinia</taxon>
    </lineage>
</organism>
<evidence type="ECO:0000313" key="2">
    <source>
        <dbReference type="Proteomes" id="UP001369815"/>
    </source>
</evidence>
<dbReference type="AlphaFoldDB" id="A0AAX6ME12"/>
<proteinExistence type="predicted"/>
<evidence type="ECO:0008006" key="3">
    <source>
        <dbReference type="Google" id="ProtNLM"/>
    </source>
</evidence>
<evidence type="ECO:0000313" key="1">
    <source>
        <dbReference type="EMBL" id="KAK6950666.1"/>
    </source>
</evidence>
<dbReference type="Proteomes" id="UP001369815">
    <property type="component" value="Unassembled WGS sequence"/>
</dbReference>
<dbReference type="EMBL" id="JBANMG010000007">
    <property type="protein sequence ID" value="KAK6950666.1"/>
    <property type="molecule type" value="Genomic_DNA"/>
</dbReference>
<sequence length="416" mass="48538">MEDILEAEFLKLKEIRRLQMHTKERNNKIIGRCNWYMFCAPDIRGKEYKDSQDFFRYCHKRVQPECPLKQMKPIKITGSSAKEYVYIIFTNLAHRGENNIVRRSLTQSSFIAKLHKPYKQGTLQSFESRDIIAAEEIQQTLTKAWERWQREGNSRARQFEQAIDSIPNPERIKKVVCLGLGRILTPNFRLASQERNSDEPKRPRNIVMPRNIAQHIAAISIIKQLKKRTGYSVPLYTADPDYGDEHKKALETLPFGKFIVLNPSYGKHQQFTYIDDNTLVFDMAGPPECPTMRIIQEYARPIAIITMEIPRTGTFEDRLWFEVADEESGNEIQIPGCAQLPLPEGCFKFGGWCPRRVRDMIVYEYKQEEKFPAEKEEWARKWGACDLVDYDNRGPLDAQIGAYWHTDTRFGQLLTS</sequence>
<gene>
    <name evidence="1" type="ORF">Daesc_007191</name>
</gene>
<reference evidence="1 2" key="1">
    <citation type="journal article" date="2024" name="Front Chem Biol">
        <title>Unveiling the potential of Daldinia eschscholtzii MFLUCC 19-0629 through bioactivity and bioinformatics studies for enhanced sustainable agriculture production.</title>
        <authorList>
            <person name="Brooks S."/>
            <person name="Weaver J.A."/>
            <person name="Klomchit A."/>
            <person name="Alharthi S.A."/>
            <person name="Onlamun T."/>
            <person name="Nurani R."/>
            <person name="Vong T.K."/>
            <person name="Alberti F."/>
            <person name="Greco C."/>
        </authorList>
    </citation>
    <scope>NUCLEOTIDE SEQUENCE [LARGE SCALE GENOMIC DNA]</scope>
    <source>
        <strain evidence="1">MFLUCC 19-0629</strain>
    </source>
</reference>
<comment type="caution">
    <text evidence="1">The sequence shown here is derived from an EMBL/GenBank/DDBJ whole genome shotgun (WGS) entry which is preliminary data.</text>
</comment>
<keyword evidence="2" id="KW-1185">Reference proteome</keyword>
<protein>
    <recommendedName>
        <fullName evidence="3">SRR1-like domain-containing protein</fullName>
    </recommendedName>
</protein>
<name>A0AAX6ME12_9PEZI</name>